<name>A0A034VVN8_BACDO</name>
<evidence type="ECO:0000313" key="2">
    <source>
        <dbReference type="EMBL" id="JAC46152.1"/>
    </source>
</evidence>
<protein>
    <submittedName>
        <fullName evidence="2">Uncharacterized protein</fullName>
    </submittedName>
</protein>
<dbReference type="InterPro" id="IPR028227">
    <property type="entry name" value="UPF0449"/>
</dbReference>
<organism evidence="2">
    <name type="scientific">Bactrocera dorsalis</name>
    <name type="common">Oriental fruit fly</name>
    <name type="synonym">Dacus dorsalis</name>
    <dbReference type="NCBI Taxonomy" id="27457"/>
    <lineage>
        <taxon>Eukaryota</taxon>
        <taxon>Metazoa</taxon>
        <taxon>Ecdysozoa</taxon>
        <taxon>Arthropoda</taxon>
        <taxon>Hexapoda</taxon>
        <taxon>Insecta</taxon>
        <taxon>Pterygota</taxon>
        <taxon>Neoptera</taxon>
        <taxon>Endopterygota</taxon>
        <taxon>Diptera</taxon>
        <taxon>Brachycera</taxon>
        <taxon>Muscomorpha</taxon>
        <taxon>Tephritoidea</taxon>
        <taxon>Tephritidae</taxon>
        <taxon>Bactrocera</taxon>
        <taxon>Bactrocera</taxon>
    </lineage>
</organism>
<dbReference type="Pfam" id="PF15136">
    <property type="entry name" value="UPF0449"/>
    <property type="match status" value="1"/>
</dbReference>
<feature type="non-terminal residue" evidence="2">
    <location>
        <position position="1"/>
    </location>
</feature>
<accession>A0A034VVN8</accession>
<evidence type="ECO:0000256" key="1">
    <source>
        <dbReference type="SAM" id="Coils"/>
    </source>
</evidence>
<proteinExistence type="predicted"/>
<keyword evidence="1" id="KW-0175">Coiled coil</keyword>
<reference evidence="2" key="1">
    <citation type="journal article" date="2014" name="BMC Genomics">
        <title>Characterizing the developmental transcriptome of the oriental fruit fly, Bactrocera dorsalis (Diptera: Tephritidae) through comparative genomic analysis with Drosophila melanogaster utilizing modENCODE datasets.</title>
        <authorList>
            <person name="Geib S.M."/>
            <person name="Calla B."/>
            <person name="Hall B."/>
            <person name="Hou S."/>
            <person name="Manoukis N.C."/>
        </authorList>
    </citation>
    <scope>NUCLEOTIDE SEQUENCE</scope>
    <source>
        <strain evidence="2">Punador</strain>
    </source>
</reference>
<feature type="coiled-coil region" evidence="1">
    <location>
        <begin position="91"/>
        <end position="136"/>
    </location>
</feature>
<dbReference type="AlphaFoldDB" id="A0A034VVN8"/>
<sequence length="139" mass="16142">VITVIQKPLIKQIEIRNQTFVYFKKMLKKSKNSKYPPPPSPPTVEQILKDMETFHVDLSAETLKGQSPSNDAQHQDWWNRFEKAVADHKDLVTLNREIRNYQLKLESAKIELETEAQLLKNAIQEQKEKIDDVLLKGSS</sequence>
<dbReference type="EMBL" id="GAKP01012800">
    <property type="protein sequence ID" value="JAC46152.1"/>
    <property type="molecule type" value="Transcribed_RNA"/>
</dbReference>